<protein>
    <submittedName>
        <fullName evidence="10">Multisubunit potassium/proton antiporter, PhaD subunit</fullName>
    </submittedName>
</protein>
<feature type="transmembrane region" description="Helical" evidence="8">
    <location>
        <begin position="249"/>
        <end position="269"/>
    </location>
</feature>
<dbReference type="OrthoDB" id="9768329at2"/>
<comment type="subcellular location">
    <subcellularLocation>
        <location evidence="1">Cell membrane</location>
        <topology evidence="1">Multi-pass membrane protein</topology>
    </subcellularLocation>
    <subcellularLocation>
        <location evidence="7">Membrane</location>
        <topology evidence="7">Multi-pass membrane protein</topology>
    </subcellularLocation>
</comment>
<feature type="domain" description="NADH:quinone oxidoreductase/Mrp antiporter transmembrane" evidence="9">
    <location>
        <begin position="135"/>
        <end position="434"/>
    </location>
</feature>
<reference evidence="11" key="1">
    <citation type="submission" date="2016-10" db="EMBL/GenBank/DDBJ databases">
        <authorList>
            <person name="Varghese N."/>
            <person name="Submissions S."/>
        </authorList>
    </citation>
    <scope>NUCLEOTIDE SEQUENCE [LARGE SCALE GENOMIC DNA]</scope>
    <source>
        <strain evidence="11">DSM 17616</strain>
    </source>
</reference>
<dbReference type="GO" id="GO:0005886">
    <property type="term" value="C:plasma membrane"/>
    <property type="evidence" value="ECO:0007669"/>
    <property type="project" value="UniProtKB-SubCell"/>
</dbReference>
<proteinExistence type="inferred from homology"/>
<dbReference type="InterPro" id="IPR001750">
    <property type="entry name" value="ND/Mrp_TM"/>
</dbReference>
<feature type="transmembrane region" description="Helical" evidence="8">
    <location>
        <begin position="35"/>
        <end position="54"/>
    </location>
</feature>
<dbReference type="NCBIfam" id="NF009309">
    <property type="entry name" value="PRK12666.1"/>
    <property type="match status" value="1"/>
</dbReference>
<feature type="transmembrane region" description="Helical" evidence="8">
    <location>
        <begin position="362"/>
        <end position="379"/>
    </location>
</feature>
<evidence type="ECO:0000313" key="10">
    <source>
        <dbReference type="EMBL" id="SEH58707.1"/>
    </source>
</evidence>
<dbReference type="EMBL" id="FNXF01000001">
    <property type="protein sequence ID" value="SEH58707.1"/>
    <property type="molecule type" value="Genomic_DNA"/>
</dbReference>
<feature type="transmembrane region" description="Helical" evidence="8">
    <location>
        <begin position="311"/>
        <end position="329"/>
    </location>
</feature>
<sequence>MMYLNPHLMMLPILLPLLAGAVMVFINERHHRLKFLINLFSTAVMLLTAIQLLMQAESGLWPADMAVYLAANWSAPFGIVLVADRLAAVMLLLTATLGTATLVFSYSRWSKTGVHFHTLFQLLLMGINGAILTADLFNLFVFFEVMLAASYGLLLHGYNISRIRAGMQYIVVNLVASLFFLIGIALVYAATGTLNFADLALKIATLDSTDRFILQTGAAILAVAFLTKSAMWPLGFWLPVTYSAACAPIAAMLVLLTKVGVYVILRLWWLLFSEHAGASAGFGGSVLLCGGLLTLAFGAIGLLASQEPRRIASFSAVISSGTLLALIGYGDAALLSSALFYLISSTLAVAAFIMLTELTDRIYTPAASVLALSMEAFAVEEDTQQSAGVVIPAAMAFLGLAFAACALIMAGLPPLSGFVAKFSILHGLLDSSAVHAPLWIRWLMLALLLVAGLSAIIALMRFGVRTFWTLYNSVPLRLHPTEALPILAILLLGVSMVFIAGPLFNLLDRVSTDLQQTPAYIERVLQHPVVTTQEGL</sequence>
<keyword evidence="4 7" id="KW-0812">Transmembrane</keyword>
<feature type="transmembrane region" description="Helical" evidence="8">
    <location>
        <begin position="391"/>
        <end position="412"/>
    </location>
</feature>
<feature type="transmembrane region" description="Helical" evidence="8">
    <location>
        <begin position="484"/>
        <end position="507"/>
    </location>
</feature>
<feature type="transmembrane region" description="Helical" evidence="8">
    <location>
        <begin position="442"/>
        <end position="464"/>
    </location>
</feature>
<feature type="transmembrane region" description="Helical" evidence="8">
    <location>
        <begin position="212"/>
        <end position="237"/>
    </location>
</feature>
<dbReference type="PANTHER" id="PTHR42703:SF1">
    <property type="entry name" value="NA(+)_H(+) ANTIPORTER SUBUNIT D1"/>
    <property type="match status" value="1"/>
</dbReference>
<evidence type="ECO:0000256" key="8">
    <source>
        <dbReference type="SAM" id="Phobius"/>
    </source>
</evidence>
<dbReference type="Proteomes" id="UP000199371">
    <property type="component" value="Unassembled WGS sequence"/>
</dbReference>
<evidence type="ECO:0000313" key="11">
    <source>
        <dbReference type="Proteomes" id="UP000199371"/>
    </source>
</evidence>
<dbReference type="Pfam" id="PF00361">
    <property type="entry name" value="Proton_antipo_M"/>
    <property type="match status" value="1"/>
</dbReference>
<feature type="transmembrane region" description="Helical" evidence="8">
    <location>
        <begin position="335"/>
        <end position="355"/>
    </location>
</feature>
<evidence type="ECO:0000256" key="1">
    <source>
        <dbReference type="ARBA" id="ARBA00004651"/>
    </source>
</evidence>
<feature type="transmembrane region" description="Helical" evidence="8">
    <location>
        <begin position="74"/>
        <end position="104"/>
    </location>
</feature>
<evidence type="ECO:0000256" key="5">
    <source>
        <dbReference type="ARBA" id="ARBA00022989"/>
    </source>
</evidence>
<gene>
    <name evidence="10" type="ORF">SAMN05660691_00343</name>
</gene>
<feature type="transmembrane region" description="Helical" evidence="8">
    <location>
        <begin position="281"/>
        <end position="304"/>
    </location>
</feature>
<dbReference type="STRING" id="173990.SAMN05660691_00343"/>
<evidence type="ECO:0000256" key="2">
    <source>
        <dbReference type="ARBA" id="ARBA00005346"/>
    </source>
</evidence>
<dbReference type="InterPro" id="IPR050586">
    <property type="entry name" value="CPA3_Na-H_Antiporter_D"/>
</dbReference>
<keyword evidence="11" id="KW-1185">Reference proteome</keyword>
<name>A0A1H6J908_9GAMM</name>
<evidence type="ECO:0000256" key="7">
    <source>
        <dbReference type="RuleBase" id="RU000320"/>
    </source>
</evidence>
<evidence type="ECO:0000256" key="6">
    <source>
        <dbReference type="ARBA" id="ARBA00023136"/>
    </source>
</evidence>
<dbReference type="PANTHER" id="PTHR42703">
    <property type="entry name" value="NADH DEHYDROGENASE"/>
    <property type="match status" value="1"/>
</dbReference>
<organism evidence="10 11">
    <name type="scientific">Rheinheimera pacifica</name>
    <dbReference type="NCBI Taxonomy" id="173990"/>
    <lineage>
        <taxon>Bacteria</taxon>
        <taxon>Pseudomonadati</taxon>
        <taxon>Pseudomonadota</taxon>
        <taxon>Gammaproteobacteria</taxon>
        <taxon>Chromatiales</taxon>
        <taxon>Chromatiaceae</taxon>
        <taxon>Rheinheimera</taxon>
    </lineage>
</organism>
<keyword evidence="3" id="KW-1003">Cell membrane</keyword>
<evidence type="ECO:0000256" key="3">
    <source>
        <dbReference type="ARBA" id="ARBA00022475"/>
    </source>
</evidence>
<feature type="transmembrane region" description="Helical" evidence="8">
    <location>
        <begin position="116"/>
        <end position="134"/>
    </location>
</feature>
<evidence type="ECO:0000256" key="4">
    <source>
        <dbReference type="ARBA" id="ARBA00022692"/>
    </source>
</evidence>
<keyword evidence="6 8" id="KW-0472">Membrane</keyword>
<keyword evidence="5 8" id="KW-1133">Transmembrane helix</keyword>
<dbReference type="RefSeq" id="WP_092789511.1">
    <property type="nucleotide sequence ID" value="NZ_FNXF01000001.1"/>
</dbReference>
<evidence type="ECO:0000259" key="9">
    <source>
        <dbReference type="Pfam" id="PF00361"/>
    </source>
</evidence>
<dbReference type="AlphaFoldDB" id="A0A1H6J908"/>
<feature type="transmembrane region" description="Helical" evidence="8">
    <location>
        <begin position="6"/>
        <end position="26"/>
    </location>
</feature>
<feature type="transmembrane region" description="Helical" evidence="8">
    <location>
        <begin position="140"/>
        <end position="158"/>
    </location>
</feature>
<accession>A0A1H6J908</accession>
<comment type="similarity">
    <text evidence="2">Belongs to the CPA3 antiporters (TC 2.A.63) subunit D family.</text>
</comment>
<feature type="transmembrane region" description="Helical" evidence="8">
    <location>
        <begin position="170"/>
        <end position="192"/>
    </location>
</feature>